<keyword evidence="2" id="KW-1185">Reference proteome</keyword>
<dbReference type="HOGENOM" id="CLU_2648584_0_0_7"/>
<dbReference type="KEGG" id="dsa:Desal_3440"/>
<proteinExistence type="predicted"/>
<protein>
    <submittedName>
        <fullName evidence="1">Uncharacterized protein</fullName>
    </submittedName>
</protein>
<accession>C6BSN2</accession>
<dbReference type="EMBL" id="CP001649">
    <property type="protein sequence ID" value="ACS81488.1"/>
    <property type="molecule type" value="Genomic_DNA"/>
</dbReference>
<dbReference type="OrthoDB" id="5460343at2"/>
<dbReference type="AlphaFoldDB" id="C6BSN2"/>
<evidence type="ECO:0000313" key="1">
    <source>
        <dbReference type="EMBL" id="ACS81488.1"/>
    </source>
</evidence>
<organism evidence="1 2">
    <name type="scientific">Maridesulfovibrio salexigens (strain ATCC 14822 / DSM 2638 / NCIMB 8403 / VKM B-1763)</name>
    <name type="common">Desulfovibrio salexigens</name>
    <dbReference type="NCBI Taxonomy" id="526222"/>
    <lineage>
        <taxon>Bacteria</taxon>
        <taxon>Pseudomonadati</taxon>
        <taxon>Thermodesulfobacteriota</taxon>
        <taxon>Desulfovibrionia</taxon>
        <taxon>Desulfovibrionales</taxon>
        <taxon>Desulfovibrionaceae</taxon>
        <taxon>Maridesulfovibrio</taxon>
    </lineage>
</organism>
<evidence type="ECO:0000313" key="2">
    <source>
        <dbReference type="Proteomes" id="UP000002601"/>
    </source>
</evidence>
<reference evidence="1 2" key="1">
    <citation type="submission" date="2009-06" db="EMBL/GenBank/DDBJ databases">
        <title>Complete sequence of Desulfovibrio salexigens DSM 2638.</title>
        <authorList>
            <consortium name="US DOE Joint Genome Institute"/>
            <person name="Lucas S."/>
            <person name="Copeland A."/>
            <person name="Lapidus A."/>
            <person name="Glavina del Rio T."/>
            <person name="Tice H."/>
            <person name="Bruce D."/>
            <person name="Goodwin L."/>
            <person name="Pitluck S."/>
            <person name="Munk A.C."/>
            <person name="Brettin T."/>
            <person name="Detter J.C."/>
            <person name="Han C."/>
            <person name="Tapia R."/>
            <person name="Larimer F."/>
            <person name="Land M."/>
            <person name="Hauser L."/>
            <person name="Kyrpides N."/>
            <person name="Anderson I."/>
            <person name="Wall J.D."/>
            <person name="Arkin A.P."/>
            <person name="Dehal P."/>
            <person name="Chivian D."/>
            <person name="Giles B."/>
            <person name="Hazen T.C."/>
        </authorList>
    </citation>
    <scope>NUCLEOTIDE SEQUENCE [LARGE SCALE GENOMIC DNA]</scope>
    <source>
        <strain evidence="2">ATCC 14822 / DSM 2638 / NCIMB 8403 / VKM B-1763</strain>
    </source>
</reference>
<sequence>MSSVESLMSMHREDMTLLRTEAKLARRERLDSSREMDQAFKDLRSKISAEMPVTSSYSFKLRAPIAFMATLMGVISF</sequence>
<dbReference type="RefSeq" id="WP_015853304.1">
    <property type="nucleotide sequence ID" value="NC_012881.1"/>
</dbReference>
<gene>
    <name evidence="1" type="ordered locus">Desal_3440</name>
</gene>
<dbReference type="Proteomes" id="UP000002601">
    <property type="component" value="Chromosome"/>
</dbReference>
<name>C6BSN2_MARSD</name>
<dbReference type="eggNOG" id="ENOG5031G8H">
    <property type="taxonomic scope" value="Bacteria"/>
</dbReference>